<comment type="subcellular location">
    <subcellularLocation>
        <location evidence="1">Nucleus</location>
    </subcellularLocation>
</comment>
<dbReference type="GO" id="GO:0000381">
    <property type="term" value="P:regulation of alternative mRNA splicing, via spliceosome"/>
    <property type="evidence" value="ECO:0007669"/>
    <property type="project" value="InterPro"/>
</dbReference>
<dbReference type="EMBL" id="NHTK01001370">
    <property type="protein sequence ID" value="PPQ99052.1"/>
    <property type="molecule type" value="Genomic_DNA"/>
</dbReference>
<keyword evidence="3" id="KW-0507">mRNA processing</keyword>
<evidence type="ECO:0000256" key="6">
    <source>
        <dbReference type="SAM" id="MobiDB-lite"/>
    </source>
</evidence>
<dbReference type="OrthoDB" id="3363802at2759"/>
<dbReference type="GO" id="GO:0016556">
    <property type="term" value="P:mRNA modification"/>
    <property type="evidence" value="ECO:0007669"/>
    <property type="project" value="InterPro"/>
</dbReference>
<feature type="region of interest" description="Disordered" evidence="6">
    <location>
        <begin position="145"/>
        <end position="423"/>
    </location>
</feature>
<keyword evidence="4" id="KW-0508">mRNA splicing</keyword>
<organism evidence="7 8">
    <name type="scientific">Panaeolus cyanescens</name>
    <dbReference type="NCBI Taxonomy" id="181874"/>
    <lineage>
        <taxon>Eukaryota</taxon>
        <taxon>Fungi</taxon>
        <taxon>Dikarya</taxon>
        <taxon>Basidiomycota</taxon>
        <taxon>Agaricomycotina</taxon>
        <taxon>Agaricomycetes</taxon>
        <taxon>Agaricomycetidae</taxon>
        <taxon>Agaricales</taxon>
        <taxon>Agaricineae</taxon>
        <taxon>Galeropsidaceae</taxon>
        <taxon>Panaeolus</taxon>
    </lineage>
</organism>
<dbReference type="GO" id="GO:0008380">
    <property type="term" value="P:RNA splicing"/>
    <property type="evidence" value="ECO:0007669"/>
    <property type="project" value="UniProtKB-KW"/>
</dbReference>
<dbReference type="GO" id="GO:0005634">
    <property type="term" value="C:nucleus"/>
    <property type="evidence" value="ECO:0007669"/>
    <property type="project" value="UniProtKB-SubCell"/>
</dbReference>
<feature type="compositionally biased region" description="Polar residues" evidence="6">
    <location>
        <begin position="172"/>
        <end position="188"/>
    </location>
</feature>
<feature type="compositionally biased region" description="Gly residues" evidence="6">
    <location>
        <begin position="374"/>
        <end position="392"/>
    </location>
</feature>
<evidence type="ECO:0000256" key="4">
    <source>
        <dbReference type="ARBA" id="ARBA00023187"/>
    </source>
</evidence>
<feature type="compositionally biased region" description="Basic and acidic residues" evidence="6">
    <location>
        <begin position="341"/>
        <end position="357"/>
    </location>
</feature>
<protein>
    <submittedName>
        <fullName evidence="7">Uncharacterized protein</fullName>
    </submittedName>
</protein>
<keyword evidence="8" id="KW-1185">Reference proteome</keyword>
<name>A0A409Y7J3_9AGAR</name>
<dbReference type="STRING" id="181874.A0A409Y7J3"/>
<evidence type="ECO:0000256" key="3">
    <source>
        <dbReference type="ARBA" id="ARBA00022664"/>
    </source>
</evidence>
<dbReference type="Proteomes" id="UP000284842">
    <property type="component" value="Unassembled WGS sequence"/>
</dbReference>
<reference evidence="7 8" key="1">
    <citation type="journal article" date="2018" name="Evol. Lett.">
        <title>Horizontal gene cluster transfer increased hallucinogenic mushroom diversity.</title>
        <authorList>
            <person name="Reynolds H.T."/>
            <person name="Vijayakumar V."/>
            <person name="Gluck-Thaler E."/>
            <person name="Korotkin H.B."/>
            <person name="Matheny P.B."/>
            <person name="Slot J.C."/>
        </authorList>
    </citation>
    <scope>NUCLEOTIDE SEQUENCE [LARGE SCALE GENOMIC DNA]</scope>
    <source>
        <strain evidence="7 8">2629</strain>
    </source>
</reference>
<evidence type="ECO:0000256" key="5">
    <source>
        <dbReference type="ARBA" id="ARBA00023242"/>
    </source>
</evidence>
<feature type="compositionally biased region" description="Low complexity" evidence="6">
    <location>
        <begin position="358"/>
        <end position="373"/>
    </location>
</feature>
<proteinExistence type="inferred from homology"/>
<sequence>MDLPSTRELELELLLRERDTQLAELTDEISTLRHYIAKQPGPSTTEPVSLPPPLLAIILPHLNNGALDSATGSSTVTAALTQRTRVLQEENDELYDLLKRSETGRLMEEVTAQQRIISRLETALKESHTVIKSLSTELDKAYETITSLSRPAPSRDYNRRPASRSRSPNNSYQPTAPQLESANSNGKQLPTGPRAHKKPRISEPNQPSPQPRPIPSLPYKPQPSQHSHGGHGHGSHGGTHGHGHNIPNIPPRPDLRVDQSRGHSHDSRKGGTSQGGGTRMDVDNNDSQSHQKRPLSPNRKERETRRDRDKPMKDRVREHLAGGSQGAGVDGGHGGGIGGGFKERERDRDRPPRDNHRQPNNARRNNGNFSNASGRGGGVTSGGGGGGGGAHNGPGRRMNDNRGYIAGSNNAPSDRTLQERLGL</sequence>
<evidence type="ECO:0000256" key="1">
    <source>
        <dbReference type="ARBA" id="ARBA00004123"/>
    </source>
</evidence>
<feature type="compositionally biased region" description="Basic and acidic residues" evidence="6">
    <location>
        <begin position="298"/>
        <end position="320"/>
    </location>
</feature>
<feature type="compositionally biased region" description="Basic residues" evidence="6">
    <location>
        <begin position="228"/>
        <end position="243"/>
    </location>
</feature>
<dbReference type="AlphaFoldDB" id="A0A409Y7J3"/>
<dbReference type="InParanoid" id="A0A409Y7J3"/>
<evidence type="ECO:0000313" key="7">
    <source>
        <dbReference type="EMBL" id="PPQ99052.1"/>
    </source>
</evidence>
<feature type="compositionally biased region" description="Pro residues" evidence="6">
    <location>
        <begin position="206"/>
        <end position="221"/>
    </location>
</feature>
<feature type="compositionally biased region" description="Gly residues" evidence="6">
    <location>
        <begin position="323"/>
        <end position="340"/>
    </location>
</feature>
<feature type="compositionally biased region" description="Basic and acidic residues" evidence="6">
    <location>
        <begin position="253"/>
        <end position="269"/>
    </location>
</feature>
<gene>
    <name evidence="7" type="ORF">CVT24_003612</name>
</gene>
<comment type="caution">
    <text evidence="7">The sequence shown here is derived from an EMBL/GenBank/DDBJ whole genome shotgun (WGS) entry which is preliminary data.</text>
</comment>
<dbReference type="Pfam" id="PF17098">
    <property type="entry name" value="Wtap"/>
    <property type="match status" value="1"/>
</dbReference>
<dbReference type="GO" id="GO:0006397">
    <property type="term" value="P:mRNA processing"/>
    <property type="evidence" value="ECO:0007669"/>
    <property type="project" value="UniProtKB-KW"/>
</dbReference>
<keyword evidence="5" id="KW-0539">Nucleus</keyword>
<dbReference type="InterPro" id="IPR033757">
    <property type="entry name" value="WTAP"/>
</dbReference>
<accession>A0A409Y7J3</accession>
<comment type="similarity">
    <text evidence="2">Belongs to the fl(2)d family.</text>
</comment>
<evidence type="ECO:0000256" key="2">
    <source>
        <dbReference type="ARBA" id="ARBA00010313"/>
    </source>
</evidence>
<evidence type="ECO:0000313" key="8">
    <source>
        <dbReference type="Proteomes" id="UP000284842"/>
    </source>
</evidence>